<protein>
    <recommendedName>
        <fullName evidence="4">Ribosomal lysine N-methyltransferase 4</fullName>
        <ecNumber evidence="4">2.1.1.-</ecNumber>
    </recommendedName>
</protein>
<dbReference type="PIRSF" id="PIRSF011771">
    <property type="entry name" value="RMS1_SET"/>
    <property type="match status" value="1"/>
</dbReference>
<comment type="function">
    <text evidence="4">S-adenosyl-L-methionine-dependent protein-lysine N-methyltransferase that monomethylates 60S ribosomal protein L42.</text>
</comment>
<keyword evidence="4" id="KW-0539">Nucleus</keyword>
<comment type="subcellular location">
    <subcellularLocation>
        <location evidence="4">Nucleus</location>
    </subcellularLocation>
</comment>
<feature type="region of interest" description="Disordered" evidence="5">
    <location>
        <begin position="189"/>
        <end position="208"/>
    </location>
</feature>
<keyword evidence="2 4" id="KW-0808">Transferase</keyword>
<feature type="compositionally biased region" description="Acidic residues" evidence="5">
    <location>
        <begin position="194"/>
        <end position="208"/>
    </location>
</feature>
<dbReference type="EC" id="2.1.1.-" evidence="4"/>
<name>A0A4T0PQY4_9BASI</name>
<proteinExistence type="inferred from homology"/>
<dbReference type="SUPFAM" id="SSF82199">
    <property type="entry name" value="SET domain"/>
    <property type="match status" value="1"/>
</dbReference>
<dbReference type="Pfam" id="PF00856">
    <property type="entry name" value="SET"/>
    <property type="match status" value="1"/>
</dbReference>
<dbReference type="PANTHER" id="PTHR13271:SF34">
    <property type="entry name" value="N-LYSINE METHYLTRANSFERASE SETD6"/>
    <property type="match status" value="1"/>
</dbReference>
<evidence type="ECO:0000259" key="6">
    <source>
        <dbReference type="PROSITE" id="PS50280"/>
    </source>
</evidence>
<dbReference type="EMBL" id="SPRH01000010">
    <property type="protein sequence ID" value="TIC02756.1"/>
    <property type="molecule type" value="Genomic_DNA"/>
</dbReference>
<keyword evidence="3 4" id="KW-0949">S-adenosyl-L-methionine</keyword>
<dbReference type="PROSITE" id="PS50280">
    <property type="entry name" value="SET"/>
    <property type="match status" value="1"/>
</dbReference>
<comment type="caution">
    <text evidence="7">The sequence shown here is derived from an EMBL/GenBank/DDBJ whole genome shotgun (WGS) entry which is preliminary data.</text>
</comment>
<dbReference type="FunFam" id="3.90.1410.10:FF:000007">
    <property type="entry name" value="Ribosomal lysine N-methyltransferase 4"/>
    <property type="match status" value="1"/>
</dbReference>
<dbReference type="InterPro" id="IPR036464">
    <property type="entry name" value="Rubisco_LSMT_subst-bd_sf"/>
</dbReference>
<dbReference type="InterPro" id="IPR001214">
    <property type="entry name" value="SET_dom"/>
</dbReference>
<evidence type="ECO:0000313" key="8">
    <source>
        <dbReference type="Proteomes" id="UP000307169"/>
    </source>
</evidence>
<dbReference type="GO" id="GO:0016279">
    <property type="term" value="F:protein-lysine N-methyltransferase activity"/>
    <property type="evidence" value="ECO:0007669"/>
    <property type="project" value="UniProtKB-UniRule"/>
</dbReference>
<dbReference type="SUPFAM" id="SSF81822">
    <property type="entry name" value="RuBisCo LSMT C-terminal, substrate-binding domain"/>
    <property type="match status" value="1"/>
</dbReference>
<dbReference type="Gene3D" id="3.90.1410.10">
    <property type="entry name" value="set domain protein methyltransferase, domain 1"/>
    <property type="match status" value="1"/>
</dbReference>
<dbReference type="InterPro" id="IPR050600">
    <property type="entry name" value="SETD3_SETD6_MTase"/>
</dbReference>
<gene>
    <name evidence="7" type="ORF">E3Q17_01308</name>
</gene>
<evidence type="ECO:0000256" key="2">
    <source>
        <dbReference type="ARBA" id="ARBA00022679"/>
    </source>
</evidence>
<dbReference type="InterPro" id="IPR046341">
    <property type="entry name" value="SET_dom_sf"/>
</dbReference>
<dbReference type="Proteomes" id="UP000307169">
    <property type="component" value="Unassembled WGS sequence"/>
</dbReference>
<dbReference type="InterPro" id="IPR015353">
    <property type="entry name" value="Rubisco_LSMT_subst-bd"/>
</dbReference>
<dbReference type="AlphaFoldDB" id="A0A4T0PQY4"/>
<evidence type="ECO:0000256" key="5">
    <source>
        <dbReference type="SAM" id="MobiDB-lite"/>
    </source>
</evidence>
<evidence type="ECO:0000256" key="4">
    <source>
        <dbReference type="PIRNR" id="PIRNR011771"/>
    </source>
</evidence>
<evidence type="ECO:0000313" key="7">
    <source>
        <dbReference type="EMBL" id="TIC02756.1"/>
    </source>
</evidence>
<dbReference type="GO" id="GO:0005634">
    <property type="term" value="C:nucleus"/>
    <property type="evidence" value="ECO:0007669"/>
    <property type="project" value="UniProtKB-SubCell"/>
</dbReference>
<reference evidence="7 8" key="1">
    <citation type="submission" date="2019-03" db="EMBL/GenBank/DDBJ databases">
        <title>Sequencing 25 genomes of Wallemia mellicola.</title>
        <authorList>
            <person name="Gostincar C."/>
        </authorList>
    </citation>
    <scope>NUCLEOTIDE SEQUENCE [LARGE SCALE GENOMIC DNA]</scope>
    <source>
        <strain evidence="7 8">EXF-1262</strain>
    </source>
</reference>
<dbReference type="InterPro" id="IPR011383">
    <property type="entry name" value="N-lys_methylase_SETD6"/>
</dbReference>
<comment type="similarity">
    <text evidence="4">Belongs to the class V-like SAM-binding methyltransferase superfamily. Histone-lysine methyltransferase family. SETD6 subfamily.</text>
</comment>
<sequence length="447" mass="51286">MTDSAKFLEWFTTNGGEFSKDIVAIGENVDGMGRGLVAVADIKAQTSLFTIPRDIVLSTRTSSFKEKVGQDVYKQLENDNIGSWTPLIMAMCWEYNQGGSSKWDAYFKILPKQFTSLMFWSKEELSLLKGTTVVDKIGLEDIENEFERVRDIVKQNENVFGDIANYTLDLFKRMGSLILSRSFTVEEWKTEEEREKEEEEEEDEDEEIDLRTSVDDVAMVPMADILNSRTDSVNAHTEYEENCLRMISLQDIKAGDQIFNTYNDPPNADLIRRYGHVDYSPLSQDPDFMGNKNDVVELPADILLELALPDAKESHKERRVEFLLDECGEDSFELTHDDLVPELLKICVLLFTESEAEFETREKSRKLPKASGFTKEKAEFLIKAIKQRMEQYGSTLEDDISKLDNKDSLPENNFKALVVTVGERRILNKAIEELQTTDYAQKKQRTK</sequence>
<dbReference type="Gene3D" id="3.90.1420.10">
    <property type="entry name" value="Rubisco LSMT, substrate-binding domain"/>
    <property type="match status" value="1"/>
</dbReference>
<keyword evidence="1 4" id="KW-0489">Methyltransferase</keyword>
<accession>A0A4T0PQY4</accession>
<evidence type="ECO:0000256" key="3">
    <source>
        <dbReference type="ARBA" id="ARBA00022691"/>
    </source>
</evidence>
<organism evidence="7 8">
    <name type="scientific">Wallemia mellicola</name>
    <dbReference type="NCBI Taxonomy" id="1708541"/>
    <lineage>
        <taxon>Eukaryota</taxon>
        <taxon>Fungi</taxon>
        <taxon>Dikarya</taxon>
        <taxon>Basidiomycota</taxon>
        <taxon>Wallemiomycotina</taxon>
        <taxon>Wallemiomycetes</taxon>
        <taxon>Wallemiales</taxon>
        <taxon>Wallemiaceae</taxon>
        <taxon>Wallemia</taxon>
    </lineage>
</organism>
<dbReference type="PANTHER" id="PTHR13271">
    <property type="entry name" value="UNCHARACTERIZED PUTATIVE METHYLTRANSFERASE"/>
    <property type="match status" value="1"/>
</dbReference>
<feature type="domain" description="SET" evidence="6">
    <location>
        <begin position="14"/>
        <end position="263"/>
    </location>
</feature>
<evidence type="ECO:0000256" key="1">
    <source>
        <dbReference type="ARBA" id="ARBA00022603"/>
    </source>
</evidence>
<dbReference type="GO" id="GO:0032259">
    <property type="term" value="P:methylation"/>
    <property type="evidence" value="ECO:0007669"/>
    <property type="project" value="UniProtKB-KW"/>
</dbReference>
<dbReference type="Pfam" id="PF09273">
    <property type="entry name" value="Rubis-subs-bind"/>
    <property type="match status" value="1"/>
</dbReference>